<dbReference type="AlphaFoldDB" id="A0AAV1BZM9"/>
<evidence type="ECO:0000313" key="3">
    <source>
        <dbReference type="Proteomes" id="UP001161247"/>
    </source>
</evidence>
<keyword evidence="1" id="KW-1133">Transmembrane helix</keyword>
<dbReference type="EMBL" id="OX459118">
    <property type="protein sequence ID" value="CAI9088582.1"/>
    <property type="molecule type" value="Genomic_DNA"/>
</dbReference>
<protein>
    <submittedName>
        <fullName evidence="2">OLC1v1022953C4</fullName>
    </submittedName>
</protein>
<name>A0AAV1BZM9_OLDCO</name>
<organism evidence="2 3">
    <name type="scientific">Oldenlandia corymbosa var. corymbosa</name>
    <dbReference type="NCBI Taxonomy" id="529605"/>
    <lineage>
        <taxon>Eukaryota</taxon>
        <taxon>Viridiplantae</taxon>
        <taxon>Streptophyta</taxon>
        <taxon>Embryophyta</taxon>
        <taxon>Tracheophyta</taxon>
        <taxon>Spermatophyta</taxon>
        <taxon>Magnoliopsida</taxon>
        <taxon>eudicotyledons</taxon>
        <taxon>Gunneridae</taxon>
        <taxon>Pentapetalae</taxon>
        <taxon>asterids</taxon>
        <taxon>lamiids</taxon>
        <taxon>Gentianales</taxon>
        <taxon>Rubiaceae</taxon>
        <taxon>Rubioideae</taxon>
        <taxon>Spermacoceae</taxon>
        <taxon>Hedyotis-Oldenlandia complex</taxon>
        <taxon>Oldenlandia</taxon>
    </lineage>
</organism>
<sequence length="254" mass="27939">MTAFLQVSNTFSALNLPLQANDLLRKHSFWGLKLTEPLKCYTAPQANYWLRSRASGEKATFLKVCKHNKGGIFIGDAGRKRIQRVVLVRFDKGFGFNGLGDGGGGKDDGTNTRVVVNLILAIGLTYLTMTGQLGWVIDTIVSVWLLAVLLPIVGVGAFLWWAGRDMVQGSCPNCGNAFQVFKSTLNDDLQLCPFCSQPFSVVGDEFVSDPVKFSNQSPTLEEAFSDFFSGSKRGLLLFYISQELSACYFLYQAS</sequence>
<evidence type="ECO:0000313" key="2">
    <source>
        <dbReference type="EMBL" id="CAI9088582.1"/>
    </source>
</evidence>
<evidence type="ECO:0000256" key="1">
    <source>
        <dbReference type="SAM" id="Phobius"/>
    </source>
</evidence>
<proteinExistence type="predicted"/>
<dbReference type="PANTHER" id="PTHR36785">
    <property type="entry name" value="OS05G0502500 PROTEIN"/>
    <property type="match status" value="1"/>
</dbReference>
<reference evidence="2" key="1">
    <citation type="submission" date="2023-03" db="EMBL/GenBank/DDBJ databases">
        <authorList>
            <person name="Julca I."/>
        </authorList>
    </citation>
    <scope>NUCLEOTIDE SEQUENCE</scope>
</reference>
<dbReference type="Proteomes" id="UP001161247">
    <property type="component" value="Chromosome 1"/>
</dbReference>
<feature type="transmembrane region" description="Helical" evidence="1">
    <location>
        <begin position="143"/>
        <end position="162"/>
    </location>
</feature>
<keyword evidence="1" id="KW-0812">Transmembrane</keyword>
<gene>
    <name evidence="2" type="ORF">OLC1_LOCUS1126</name>
</gene>
<feature type="transmembrane region" description="Helical" evidence="1">
    <location>
        <begin position="114"/>
        <end position="137"/>
    </location>
</feature>
<accession>A0AAV1BZM9</accession>
<dbReference type="PANTHER" id="PTHR36785:SF1">
    <property type="entry name" value="OS05G0502500 PROTEIN"/>
    <property type="match status" value="1"/>
</dbReference>
<keyword evidence="1" id="KW-0472">Membrane</keyword>
<keyword evidence="3" id="KW-1185">Reference proteome</keyword>